<protein>
    <submittedName>
        <fullName evidence="1">Uncharacterized protein</fullName>
    </submittedName>
</protein>
<sequence>MKDFAYLLIERRSGYKQLVVFLSDQGRYRHRFLADAYRHEMGIATRKPGALRTASGRGYAPPSPQSPPEIMLKNDGLLYLMFESSASVFVWDARVRRFKRYWLSD</sequence>
<evidence type="ECO:0000313" key="1">
    <source>
        <dbReference type="EMBL" id="MFA9462433.1"/>
    </source>
</evidence>
<dbReference type="RefSeq" id="WP_373657222.1">
    <property type="nucleotide sequence ID" value="NZ_JBGUAW010000014.1"/>
</dbReference>
<gene>
    <name evidence="1" type="ORF">ACERLL_16615</name>
</gene>
<evidence type="ECO:0000313" key="2">
    <source>
        <dbReference type="Proteomes" id="UP001575181"/>
    </source>
</evidence>
<accession>A0ABV4TYN4</accession>
<organism evidence="1 2">
    <name type="scientific">Thiohalorhabdus methylotrophus</name>
    <dbReference type="NCBI Taxonomy" id="3242694"/>
    <lineage>
        <taxon>Bacteria</taxon>
        <taxon>Pseudomonadati</taxon>
        <taxon>Pseudomonadota</taxon>
        <taxon>Gammaproteobacteria</taxon>
        <taxon>Thiohalorhabdales</taxon>
        <taxon>Thiohalorhabdaceae</taxon>
        <taxon>Thiohalorhabdus</taxon>
    </lineage>
</organism>
<dbReference type="EMBL" id="JBGUAW010000014">
    <property type="protein sequence ID" value="MFA9462433.1"/>
    <property type="molecule type" value="Genomic_DNA"/>
</dbReference>
<proteinExistence type="predicted"/>
<keyword evidence="2" id="KW-1185">Reference proteome</keyword>
<name>A0ABV4TYN4_9GAMM</name>
<reference evidence="1 2" key="1">
    <citation type="submission" date="2024-08" db="EMBL/GenBank/DDBJ databases">
        <title>Whole-genome sequencing of halo(alkali)philic microorganisms from hypersaline lakes.</title>
        <authorList>
            <person name="Sorokin D.Y."/>
            <person name="Merkel A.Y."/>
            <person name="Messina E."/>
            <person name="Yakimov M."/>
        </authorList>
    </citation>
    <scope>NUCLEOTIDE SEQUENCE [LARGE SCALE GENOMIC DNA]</scope>
    <source>
        <strain evidence="1 2">Cl-TMA</strain>
    </source>
</reference>
<dbReference type="Proteomes" id="UP001575181">
    <property type="component" value="Unassembled WGS sequence"/>
</dbReference>
<comment type="caution">
    <text evidence="1">The sequence shown here is derived from an EMBL/GenBank/DDBJ whole genome shotgun (WGS) entry which is preliminary data.</text>
</comment>